<gene>
    <name evidence="3" type="ORF">ACFPZN_53680</name>
</gene>
<organism evidence="3 4">
    <name type="scientific">Actinomadura rugatobispora</name>
    <dbReference type="NCBI Taxonomy" id="1994"/>
    <lineage>
        <taxon>Bacteria</taxon>
        <taxon>Bacillati</taxon>
        <taxon>Actinomycetota</taxon>
        <taxon>Actinomycetes</taxon>
        <taxon>Streptosporangiales</taxon>
        <taxon>Thermomonosporaceae</taxon>
        <taxon>Actinomadura</taxon>
    </lineage>
</organism>
<evidence type="ECO:0000313" key="3">
    <source>
        <dbReference type="EMBL" id="MFC5754523.1"/>
    </source>
</evidence>
<accession>A0ABW1AJ05</accession>
<reference evidence="4" key="1">
    <citation type="journal article" date="2019" name="Int. J. Syst. Evol. Microbiol.">
        <title>The Global Catalogue of Microorganisms (GCM) 10K type strain sequencing project: providing services to taxonomists for standard genome sequencing and annotation.</title>
        <authorList>
            <consortium name="The Broad Institute Genomics Platform"/>
            <consortium name="The Broad Institute Genome Sequencing Center for Infectious Disease"/>
            <person name="Wu L."/>
            <person name="Ma J."/>
        </authorList>
    </citation>
    <scope>NUCLEOTIDE SEQUENCE [LARGE SCALE GENOMIC DNA]</scope>
    <source>
        <strain evidence="4">KCTC 42087</strain>
    </source>
</reference>
<evidence type="ECO:0000313" key="4">
    <source>
        <dbReference type="Proteomes" id="UP001596074"/>
    </source>
</evidence>
<name>A0ABW1AJ05_9ACTN</name>
<dbReference type="RefSeq" id="WP_378292713.1">
    <property type="nucleotide sequence ID" value="NZ_JBHSON010000160.1"/>
</dbReference>
<dbReference type="Proteomes" id="UP001596074">
    <property type="component" value="Unassembled WGS sequence"/>
</dbReference>
<feature type="compositionally biased region" description="Basic and acidic residues" evidence="2">
    <location>
        <begin position="373"/>
        <end position="389"/>
    </location>
</feature>
<evidence type="ECO:0000256" key="2">
    <source>
        <dbReference type="SAM" id="MobiDB-lite"/>
    </source>
</evidence>
<sequence length="389" mass="42161">MSSGVEADIALDAAVVLSLGMNRALGRTAGLAGRGAEALAALAAGRAEARAAALAEAESYDQALRQVQERNARIAALAETREKLGAEVPLPAPLELDERPAEALTAWCAETDRALDGAERALSERLAARVAAEIFATPEGPGEGLRADLGTSPAGEARHAEQDDLEAVQRTLERVLARLLPDVPEQERRSVAEAARLLAGAVSPEEAEGALTEVRLRVQAANRRTEGLRDEARRAAAERDAAEQAEAERRYVLGSITSAFEEMGYEVQEGFETLTADGGEVVLSRGSWPDHSVRMRVDDAAHVRAAMVRTRPARNEDDRRLDVEREQEWCEAFEAARERLEGAGIRSEVTWRLAPGVKELPVTDGTRGSTAGETRKRAGQRERRREREK</sequence>
<proteinExistence type="predicted"/>
<keyword evidence="1" id="KW-0175">Coiled coil</keyword>
<comment type="caution">
    <text evidence="3">The sequence shown here is derived from an EMBL/GenBank/DDBJ whole genome shotgun (WGS) entry which is preliminary data.</text>
</comment>
<feature type="region of interest" description="Disordered" evidence="2">
    <location>
        <begin position="355"/>
        <end position="389"/>
    </location>
</feature>
<feature type="coiled-coil region" evidence="1">
    <location>
        <begin position="211"/>
        <end position="248"/>
    </location>
</feature>
<evidence type="ECO:0000256" key="1">
    <source>
        <dbReference type="SAM" id="Coils"/>
    </source>
</evidence>
<dbReference type="EMBL" id="JBHSON010000160">
    <property type="protein sequence ID" value="MFC5754523.1"/>
    <property type="molecule type" value="Genomic_DNA"/>
</dbReference>
<keyword evidence="4" id="KW-1185">Reference proteome</keyword>
<protein>
    <submittedName>
        <fullName evidence="3">Response regulator receiver protein</fullName>
    </submittedName>
</protein>